<evidence type="ECO:0000256" key="1">
    <source>
        <dbReference type="ARBA" id="ARBA00004761"/>
    </source>
</evidence>
<keyword evidence="5" id="KW-0119">Carbohydrate metabolism</keyword>
<dbReference type="InterPro" id="IPR000887">
    <property type="entry name" value="Aldlse_KDPG_KHG"/>
</dbReference>
<sequence>MTVPSRQTPSRALTETGVVPILRGKKTGEHLPAVLDTLVDNGIRCLEITTNTPGAFAAVTAAHERYGADVELGIGTVLTVDDVRAAEQAGAAFIVCPHTDPELADAALARGLGYYPGAFTATEVLTAWKLGATAVKIFPASVAGPKYLRELGGPIDGVPLLPTGGVTVELVPEYLAAGAIAVGMGGPLVGDALDGGDLGALATRTRRVLDAVAGTQV</sequence>
<dbReference type="Proteomes" id="UP000612808">
    <property type="component" value="Unassembled WGS sequence"/>
</dbReference>
<gene>
    <name evidence="6" type="ORF">Aru02nite_51600</name>
</gene>
<dbReference type="GO" id="GO:0016829">
    <property type="term" value="F:lyase activity"/>
    <property type="evidence" value="ECO:0007669"/>
    <property type="project" value="UniProtKB-KW"/>
</dbReference>
<dbReference type="InterPro" id="IPR013785">
    <property type="entry name" value="Aldolase_TIM"/>
</dbReference>
<protein>
    <submittedName>
        <fullName evidence="6">2-keto-3-deoxy-phosphogluconate aldolase</fullName>
    </submittedName>
</protein>
<dbReference type="RefSeq" id="WP_203662079.1">
    <property type="nucleotide sequence ID" value="NZ_BAAAZM010000001.1"/>
</dbReference>
<evidence type="ECO:0000256" key="2">
    <source>
        <dbReference type="ARBA" id="ARBA00006906"/>
    </source>
</evidence>
<evidence type="ECO:0000256" key="3">
    <source>
        <dbReference type="ARBA" id="ARBA00011233"/>
    </source>
</evidence>
<keyword evidence="4" id="KW-0456">Lyase</keyword>
<proteinExistence type="inferred from homology"/>
<accession>A0A8J3NCR0</accession>
<comment type="caution">
    <text evidence="6">The sequence shown here is derived from an EMBL/GenBank/DDBJ whole genome shotgun (WGS) entry which is preliminary data.</text>
</comment>
<organism evidence="6 7">
    <name type="scientific">Actinocatenispora rupis</name>
    <dbReference type="NCBI Taxonomy" id="519421"/>
    <lineage>
        <taxon>Bacteria</taxon>
        <taxon>Bacillati</taxon>
        <taxon>Actinomycetota</taxon>
        <taxon>Actinomycetes</taxon>
        <taxon>Micromonosporales</taxon>
        <taxon>Micromonosporaceae</taxon>
        <taxon>Actinocatenispora</taxon>
    </lineage>
</organism>
<dbReference type="EMBL" id="BOMB01000030">
    <property type="protein sequence ID" value="GID14271.1"/>
    <property type="molecule type" value="Genomic_DNA"/>
</dbReference>
<evidence type="ECO:0000256" key="4">
    <source>
        <dbReference type="ARBA" id="ARBA00023239"/>
    </source>
</evidence>
<comment type="similarity">
    <text evidence="2">Belongs to the KHG/KDPG aldolase family.</text>
</comment>
<dbReference type="NCBIfam" id="TIGR01182">
    <property type="entry name" value="eda"/>
    <property type="match status" value="1"/>
</dbReference>
<comment type="pathway">
    <text evidence="1">Carbohydrate acid metabolism.</text>
</comment>
<evidence type="ECO:0000313" key="6">
    <source>
        <dbReference type="EMBL" id="GID14271.1"/>
    </source>
</evidence>
<evidence type="ECO:0000256" key="5">
    <source>
        <dbReference type="ARBA" id="ARBA00023277"/>
    </source>
</evidence>
<comment type="subunit">
    <text evidence="3">Homotrimer.</text>
</comment>
<keyword evidence="7" id="KW-1185">Reference proteome</keyword>
<dbReference type="PANTHER" id="PTHR30246">
    <property type="entry name" value="2-KETO-3-DEOXY-6-PHOSPHOGLUCONATE ALDOLASE"/>
    <property type="match status" value="1"/>
</dbReference>
<dbReference type="AlphaFoldDB" id="A0A8J3NCR0"/>
<reference evidence="6" key="1">
    <citation type="submission" date="2021-01" db="EMBL/GenBank/DDBJ databases">
        <title>Whole genome shotgun sequence of Actinocatenispora rupis NBRC 107355.</title>
        <authorList>
            <person name="Komaki H."/>
            <person name="Tamura T."/>
        </authorList>
    </citation>
    <scope>NUCLEOTIDE SEQUENCE</scope>
    <source>
        <strain evidence="6">NBRC 107355</strain>
    </source>
</reference>
<evidence type="ECO:0000313" key="7">
    <source>
        <dbReference type="Proteomes" id="UP000612808"/>
    </source>
</evidence>
<dbReference type="PANTHER" id="PTHR30246:SF1">
    <property type="entry name" value="2-DEHYDRO-3-DEOXY-6-PHOSPHOGALACTONATE ALDOLASE-RELATED"/>
    <property type="match status" value="1"/>
</dbReference>
<dbReference type="Pfam" id="PF01081">
    <property type="entry name" value="Aldolase"/>
    <property type="match status" value="1"/>
</dbReference>
<dbReference type="SUPFAM" id="SSF51569">
    <property type="entry name" value="Aldolase"/>
    <property type="match status" value="1"/>
</dbReference>
<dbReference type="Gene3D" id="3.20.20.70">
    <property type="entry name" value="Aldolase class I"/>
    <property type="match status" value="1"/>
</dbReference>
<name>A0A8J3NCR0_9ACTN</name>
<dbReference type="CDD" id="cd00452">
    <property type="entry name" value="KDPG_aldolase"/>
    <property type="match status" value="1"/>
</dbReference>